<dbReference type="Proteomes" id="UP000658131">
    <property type="component" value="Unassembled WGS sequence"/>
</dbReference>
<dbReference type="GO" id="GO:0016740">
    <property type="term" value="F:transferase activity"/>
    <property type="evidence" value="ECO:0007669"/>
    <property type="project" value="UniProtKB-KW"/>
</dbReference>
<accession>A0ABR7NKU4</accession>
<evidence type="ECO:0000313" key="5">
    <source>
        <dbReference type="Proteomes" id="UP000658131"/>
    </source>
</evidence>
<dbReference type="SUPFAM" id="SSF56214">
    <property type="entry name" value="4'-phosphopantetheinyl transferase"/>
    <property type="match status" value="2"/>
</dbReference>
<reference evidence="4 5" key="1">
    <citation type="submission" date="2020-08" db="EMBL/GenBank/DDBJ databases">
        <title>Genome public.</title>
        <authorList>
            <person name="Liu C."/>
            <person name="Sun Q."/>
        </authorList>
    </citation>
    <scope>NUCLEOTIDE SEQUENCE [LARGE SCALE GENOMIC DNA]</scope>
    <source>
        <strain evidence="4 5">BX1</strain>
    </source>
</reference>
<feature type="domain" description="4'-phosphopantetheinyl transferase" evidence="3">
    <location>
        <begin position="96"/>
        <end position="152"/>
    </location>
</feature>
<protein>
    <submittedName>
        <fullName evidence="4">4'-phosphopantetheinyl transferase superfamily protein</fullName>
    </submittedName>
</protein>
<dbReference type="InterPro" id="IPR037143">
    <property type="entry name" value="4-PPantetheinyl_Trfase_dom_sf"/>
</dbReference>
<organism evidence="4 5">
    <name type="scientific">Yanshouia hominis</name>
    <dbReference type="NCBI Taxonomy" id="2763673"/>
    <lineage>
        <taxon>Bacteria</taxon>
        <taxon>Bacillati</taxon>
        <taxon>Bacillota</taxon>
        <taxon>Clostridia</taxon>
        <taxon>Eubacteriales</taxon>
        <taxon>Oscillospiraceae</taxon>
        <taxon>Yanshouia</taxon>
    </lineage>
</organism>
<evidence type="ECO:0000256" key="2">
    <source>
        <dbReference type="ARBA" id="ARBA00022679"/>
    </source>
</evidence>
<comment type="similarity">
    <text evidence="1">Belongs to the P-Pant transferase superfamily. Gsp/Sfp/HetI/AcpT family.</text>
</comment>
<dbReference type="Gene3D" id="3.90.470.20">
    <property type="entry name" value="4'-phosphopantetheinyl transferase domain"/>
    <property type="match status" value="1"/>
</dbReference>
<comment type="caution">
    <text evidence="4">The sequence shown here is derived from an EMBL/GenBank/DDBJ whole genome shotgun (WGS) entry which is preliminary data.</text>
</comment>
<evidence type="ECO:0000259" key="3">
    <source>
        <dbReference type="Pfam" id="PF01648"/>
    </source>
</evidence>
<proteinExistence type="inferred from homology"/>
<dbReference type="InterPro" id="IPR050559">
    <property type="entry name" value="P-Pant_transferase_sf"/>
</dbReference>
<name>A0ABR7NKU4_9FIRM</name>
<dbReference type="RefSeq" id="WP_262400498.1">
    <property type="nucleotide sequence ID" value="NZ_JACRTB010000020.1"/>
</dbReference>
<keyword evidence="5" id="KW-1185">Reference proteome</keyword>
<evidence type="ECO:0000256" key="1">
    <source>
        <dbReference type="ARBA" id="ARBA00010990"/>
    </source>
</evidence>
<gene>
    <name evidence="4" type="ORF">H8717_11490</name>
</gene>
<dbReference type="PANTHER" id="PTHR12215">
    <property type="entry name" value="PHOSPHOPANTETHEINE TRANSFERASE"/>
    <property type="match status" value="1"/>
</dbReference>
<dbReference type="PANTHER" id="PTHR12215:SF10">
    <property type="entry name" value="L-AMINOADIPATE-SEMIALDEHYDE DEHYDROGENASE-PHOSPHOPANTETHEINYL TRANSFERASE"/>
    <property type="match status" value="1"/>
</dbReference>
<keyword evidence="2 4" id="KW-0808">Transferase</keyword>
<dbReference type="EMBL" id="JACRTB010000020">
    <property type="protein sequence ID" value="MBC8577026.1"/>
    <property type="molecule type" value="Genomic_DNA"/>
</dbReference>
<evidence type="ECO:0000313" key="4">
    <source>
        <dbReference type="EMBL" id="MBC8577026.1"/>
    </source>
</evidence>
<sequence length="193" mass="20709">MLLCCRLQYDGALLQRAGAASLPARREKAERIRSVRGRAASLAAGLLLRHGLFLCGLGEDQIRTGPEGKPFLAGNPAFVSLSHSGDYAACAIAPVPVGVDIQRIVPVSARAVRRFCTAGELAWLERQPDPRRAAIALWTLKESYLKASGELTEAVFAAEFQIGTGDEAAGPGGWRFSIDSRIEGYLLALCEKD</sequence>
<dbReference type="InterPro" id="IPR008278">
    <property type="entry name" value="4-PPantetheinyl_Trfase_dom"/>
</dbReference>
<dbReference type="Pfam" id="PF01648">
    <property type="entry name" value="ACPS"/>
    <property type="match status" value="1"/>
</dbReference>